<dbReference type="Proteomes" id="UP000294746">
    <property type="component" value="Unassembled WGS sequence"/>
</dbReference>
<dbReference type="PANTHER" id="PTHR23517">
    <property type="entry name" value="RESISTANCE PROTEIN MDTM, PUTATIVE-RELATED-RELATED"/>
    <property type="match status" value="1"/>
</dbReference>
<reference evidence="9 10" key="1">
    <citation type="submission" date="2019-03" db="EMBL/GenBank/DDBJ databases">
        <title>Genomic Encyclopedia of Type Strains, Phase IV (KMG-IV): sequencing the most valuable type-strain genomes for metagenomic binning, comparative biology and taxonomic classification.</title>
        <authorList>
            <person name="Goeker M."/>
        </authorList>
    </citation>
    <scope>NUCLEOTIDE SEQUENCE [LARGE SCALE GENOMIC DNA]</scope>
    <source>
        <strain evidence="9 10">DSM 46831</strain>
    </source>
</reference>
<dbReference type="InterPro" id="IPR036259">
    <property type="entry name" value="MFS_trans_sf"/>
</dbReference>
<gene>
    <name evidence="9" type="ORF">EDD57_1603</name>
</gene>
<feature type="transmembrane region" description="Helical" evidence="7">
    <location>
        <begin position="166"/>
        <end position="186"/>
    </location>
</feature>
<name>A0A4R2RNZ9_9BACL</name>
<dbReference type="PANTHER" id="PTHR23517:SF3">
    <property type="entry name" value="INTEGRAL MEMBRANE TRANSPORT PROTEIN"/>
    <property type="match status" value="1"/>
</dbReference>
<evidence type="ECO:0000259" key="8">
    <source>
        <dbReference type="PROSITE" id="PS50850"/>
    </source>
</evidence>
<feature type="transmembrane region" description="Helical" evidence="7">
    <location>
        <begin position="21"/>
        <end position="39"/>
    </location>
</feature>
<keyword evidence="2" id="KW-0813">Transport</keyword>
<feature type="transmembrane region" description="Helical" evidence="7">
    <location>
        <begin position="317"/>
        <end position="335"/>
    </location>
</feature>
<feature type="transmembrane region" description="Helical" evidence="7">
    <location>
        <begin position="356"/>
        <end position="377"/>
    </location>
</feature>
<evidence type="ECO:0000256" key="3">
    <source>
        <dbReference type="ARBA" id="ARBA00022475"/>
    </source>
</evidence>
<dbReference type="InterPro" id="IPR020846">
    <property type="entry name" value="MFS_dom"/>
</dbReference>
<feature type="transmembrane region" description="Helical" evidence="7">
    <location>
        <begin position="142"/>
        <end position="160"/>
    </location>
</feature>
<keyword evidence="5 7" id="KW-1133">Transmembrane helix</keyword>
<dbReference type="Gene3D" id="1.20.1250.20">
    <property type="entry name" value="MFS general substrate transporter like domains"/>
    <property type="match status" value="1"/>
</dbReference>
<keyword evidence="4 7" id="KW-0812">Transmembrane</keyword>
<comment type="subcellular location">
    <subcellularLocation>
        <location evidence="1">Cell membrane</location>
        <topology evidence="1">Multi-pass membrane protein</topology>
    </subcellularLocation>
</comment>
<dbReference type="PROSITE" id="PS50850">
    <property type="entry name" value="MFS"/>
    <property type="match status" value="1"/>
</dbReference>
<evidence type="ECO:0000256" key="7">
    <source>
        <dbReference type="SAM" id="Phobius"/>
    </source>
</evidence>
<protein>
    <submittedName>
        <fullName evidence="9">DHA1 family multidrug resistance protein B-like MFS transporter</fullName>
    </submittedName>
</protein>
<feature type="transmembrane region" description="Helical" evidence="7">
    <location>
        <begin position="383"/>
        <end position="402"/>
    </location>
</feature>
<feature type="transmembrane region" description="Helical" evidence="7">
    <location>
        <begin position="263"/>
        <end position="281"/>
    </location>
</feature>
<feature type="transmembrane region" description="Helical" evidence="7">
    <location>
        <begin position="45"/>
        <end position="66"/>
    </location>
</feature>
<dbReference type="GO" id="GO:0022857">
    <property type="term" value="F:transmembrane transporter activity"/>
    <property type="evidence" value="ECO:0007669"/>
    <property type="project" value="InterPro"/>
</dbReference>
<evidence type="ECO:0000256" key="6">
    <source>
        <dbReference type="ARBA" id="ARBA00023136"/>
    </source>
</evidence>
<sequence>MKLIKLHTNIQIRLLDQFLRAIAFHMITPFMIIYFSSHFSQALTGVILMGNLVLTFITALCGGYFADQFSRKKIMVGAETTRFIAMVIMCIASTPIINSPVTILLMVIINSLCIGFARPAGSAMIADSSQLEERKYIFTLDYWFYNVAMCLGALAGGFFFKSYLSVLLILVATFSLFSLLLILFVIKDTYRHTHQATKERKLLQKIIFNYKNVLSDSVLRMFLLANLLSLSVQIQTMDFTVVRLANEMKPQSLFSFQVNGMEMFGVLNSINSLLVIGLGFFFTRLATHIRDTWQLTIGLLLYSVGFTIISISNSSYVLIIAMILVVIGELFYVPVKQSLFIDIVPVENRASYMATNDLGILGATLLGGLAVSLGAFFPSWIMGSLFFACGISSLILFGKIFARKKLNQVDTLAN</sequence>
<evidence type="ECO:0000256" key="2">
    <source>
        <dbReference type="ARBA" id="ARBA00022448"/>
    </source>
</evidence>
<keyword evidence="10" id="KW-1185">Reference proteome</keyword>
<feature type="transmembrane region" description="Helical" evidence="7">
    <location>
        <begin position="293"/>
        <end position="311"/>
    </location>
</feature>
<dbReference type="GO" id="GO:0005886">
    <property type="term" value="C:plasma membrane"/>
    <property type="evidence" value="ECO:0007669"/>
    <property type="project" value="UniProtKB-SubCell"/>
</dbReference>
<evidence type="ECO:0000256" key="5">
    <source>
        <dbReference type="ARBA" id="ARBA00022989"/>
    </source>
</evidence>
<dbReference type="InterPro" id="IPR011701">
    <property type="entry name" value="MFS"/>
</dbReference>
<dbReference type="SUPFAM" id="SSF103473">
    <property type="entry name" value="MFS general substrate transporter"/>
    <property type="match status" value="1"/>
</dbReference>
<dbReference type="InterPro" id="IPR050171">
    <property type="entry name" value="MFS_Transporters"/>
</dbReference>
<dbReference type="RefSeq" id="WP_131849950.1">
    <property type="nucleotide sequence ID" value="NZ_SLXV01000060.1"/>
</dbReference>
<comment type="caution">
    <text evidence="9">The sequence shown here is derived from an EMBL/GenBank/DDBJ whole genome shotgun (WGS) entry which is preliminary data.</text>
</comment>
<evidence type="ECO:0000256" key="4">
    <source>
        <dbReference type="ARBA" id="ARBA00022692"/>
    </source>
</evidence>
<organism evidence="9 10">
    <name type="scientific">Baia soyae</name>
    <dbReference type="NCBI Taxonomy" id="1544746"/>
    <lineage>
        <taxon>Bacteria</taxon>
        <taxon>Bacillati</taxon>
        <taxon>Bacillota</taxon>
        <taxon>Bacilli</taxon>
        <taxon>Bacillales</taxon>
        <taxon>Thermoactinomycetaceae</taxon>
        <taxon>Baia</taxon>
    </lineage>
</organism>
<dbReference type="Pfam" id="PF07690">
    <property type="entry name" value="MFS_1"/>
    <property type="match status" value="2"/>
</dbReference>
<evidence type="ECO:0000313" key="9">
    <source>
        <dbReference type="EMBL" id="TCP61541.1"/>
    </source>
</evidence>
<accession>A0A4R2RNZ9</accession>
<proteinExistence type="predicted"/>
<evidence type="ECO:0000256" key="1">
    <source>
        <dbReference type="ARBA" id="ARBA00004651"/>
    </source>
</evidence>
<dbReference type="EMBL" id="SLXV01000060">
    <property type="protein sequence ID" value="TCP61541.1"/>
    <property type="molecule type" value="Genomic_DNA"/>
</dbReference>
<evidence type="ECO:0000313" key="10">
    <source>
        <dbReference type="Proteomes" id="UP000294746"/>
    </source>
</evidence>
<keyword evidence="3" id="KW-1003">Cell membrane</keyword>
<dbReference type="AlphaFoldDB" id="A0A4R2RNZ9"/>
<feature type="domain" description="Major facilitator superfamily (MFS) profile" evidence="8">
    <location>
        <begin position="1"/>
        <end position="414"/>
    </location>
</feature>
<keyword evidence="6 7" id="KW-0472">Membrane</keyword>
<dbReference type="OrthoDB" id="9793283at2"/>